<dbReference type="PANTHER" id="PTHR37540">
    <property type="entry name" value="TRANSCRIPTION FACTOR (ACR-2), PUTATIVE-RELATED-RELATED"/>
    <property type="match status" value="1"/>
</dbReference>
<dbReference type="Pfam" id="PF11951">
    <property type="entry name" value="Fungal_trans_2"/>
    <property type="match status" value="1"/>
</dbReference>
<dbReference type="AlphaFoldDB" id="A0A3D8QVS5"/>
<feature type="region of interest" description="Disordered" evidence="1">
    <location>
        <begin position="49"/>
        <end position="90"/>
    </location>
</feature>
<evidence type="ECO:0000256" key="1">
    <source>
        <dbReference type="SAM" id="MobiDB-lite"/>
    </source>
</evidence>
<keyword evidence="3" id="KW-1185">Reference proteome</keyword>
<proteinExistence type="predicted"/>
<name>A0A3D8QVS5_9HELO</name>
<dbReference type="EMBL" id="PDLM01000011">
    <property type="protein sequence ID" value="RDW65953.1"/>
    <property type="molecule type" value="Genomic_DNA"/>
</dbReference>
<dbReference type="OrthoDB" id="4158087at2759"/>
<feature type="compositionally biased region" description="Polar residues" evidence="1">
    <location>
        <begin position="63"/>
        <end position="90"/>
    </location>
</feature>
<dbReference type="STRING" id="1849047.A0A3D8QVS5"/>
<sequence>MSTPGLSPPAPVAAPSIVVFNTSGTGSSDPIICSTPIPTSWADAKLTGFVKRGRPRKGLKTAPRSSQKTKGSDFNPSKNKSDFNFINSTPTTQISHPKIRKFVRSNAMLHFRRRERGSPYSCSRAHQDHPTEPIEEVSAFISSPGSVDAAETEEGCWEQLKLKRNEQQQDGTLDRRVRSVLISALSLPLEIGDIDPFDVFPLKIRPYMIDLLKKYATSIYETMYSIERHGAINPVKECWLPMAFQDGALLHTILACADTYGSPNWRNHPAALMHISKAVTMVNERLSGPMPEITDATIVVVCALAYSEMVNNNQANWRVHMRGLKQMVQLRGGIEAFKSTPMIQNKISRADLCGSLSAVQKPYFDFPRECLAIPHSNDHMTHFRGVRSSVELDNRLVQILWHVEHTAFNLNRIHLSKTDIHPMTVRKDITSLQYTLLSFDFRRNDIREGLMYEVLRLSMLVYLVAVLDEAPPGLPIYKMLGVELEASLKELGLESSLEPKFLLWITFVGASFDQNAQTREYFMASATKTLRRLGISSWENAEVVLKSFFWVDKTHSNSFSRVWDSLEL</sequence>
<comment type="caution">
    <text evidence="2">The sequence shown here is derived from an EMBL/GenBank/DDBJ whole genome shotgun (WGS) entry which is preliminary data.</text>
</comment>
<protein>
    <submittedName>
        <fullName evidence="2">Uncharacterized protein</fullName>
    </submittedName>
</protein>
<organism evidence="2 3">
    <name type="scientific">Coleophoma cylindrospora</name>
    <dbReference type="NCBI Taxonomy" id="1849047"/>
    <lineage>
        <taxon>Eukaryota</taxon>
        <taxon>Fungi</taxon>
        <taxon>Dikarya</taxon>
        <taxon>Ascomycota</taxon>
        <taxon>Pezizomycotina</taxon>
        <taxon>Leotiomycetes</taxon>
        <taxon>Helotiales</taxon>
        <taxon>Dermateaceae</taxon>
        <taxon>Coleophoma</taxon>
    </lineage>
</organism>
<gene>
    <name evidence="2" type="ORF">BP6252_09588</name>
</gene>
<reference evidence="2 3" key="1">
    <citation type="journal article" date="2018" name="IMA Fungus">
        <title>IMA Genome-F 9: Draft genome sequence of Annulohypoxylon stygium, Aspergillus mulundensis, Berkeleyomyces basicola (syn. Thielaviopsis basicola), Ceratocystis smalleyi, two Cercospora beticola strains, Coleophoma cylindrospora, Fusarium fracticaudum, Phialophora cf. hyalina, and Morchella septimelata.</title>
        <authorList>
            <person name="Wingfield B.D."/>
            <person name="Bills G.F."/>
            <person name="Dong Y."/>
            <person name="Huang W."/>
            <person name="Nel W.J."/>
            <person name="Swalarsk-Parry B.S."/>
            <person name="Vaghefi N."/>
            <person name="Wilken P.M."/>
            <person name="An Z."/>
            <person name="de Beer Z.W."/>
            <person name="De Vos L."/>
            <person name="Chen L."/>
            <person name="Duong T.A."/>
            <person name="Gao Y."/>
            <person name="Hammerbacher A."/>
            <person name="Kikkert J.R."/>
            <person name="Li Y."/>
            <person name="Li H."/>
            <person name="Li K."/>
            <person name="Li Q."/>
            <person name="Liu X."/>
            <person name="Ma X."/>
            <person name="Naidoo K."/>
            <person name="Pethybridge S.J."/>
            <person name="Sun J."/>
            <person name="Steenkamp E.T."/>
            <person name="van der Nest M.A."/>
            <person name="van Wyk S."/>
            <person name="Wingfield M.J."/>
            <person name="Xiong C."/>
            <person name="Yue Q."/>
            <person name="Zhang X."/>
        </authorList>
    </citation>
    <scope>NUCLEOTIDE SEQUENCE [LARGE SCALE GENOMIC DNA]</scope>
    <source>
        <strain evidence="2 3">BP6252</strain>
    </source>
</reference>
<dbReference type="PANTHER" id="PTHR37540:SF5">
    <property type="entry name" value="TRANSCRIPTION FACTOR DOMAIN-CONTAINING PROTEIN"/>
    <property type="match status" value="1"/>
</dbReference>
<evidence type="ECO:0000313" key="2">
    <source>
        <dbReference type="EMBL" id="RDW65953.1"/>
    </source>
</evidence>
<dbReference type="InterPro" id="IPR021858">
    <property type="entry name" value="Fun_TF"/>
</dbReference>
<evidence type="ECO:0000313" key="3">
    <source>
        <dbReference type="Proteomes" id="UP000256645"/>
    </source>
</evidence>
<accession>A0A3D8QVS5</accession>
<dbReference type="Proteomes" id="UP000256645">
    <property type="component" value="Unassembled WGS sequence"/>
</dbReference>